<dbReference type="InterPro" id="IPR058922">
    <property type="entry name" value="WHD_DRP"/>
</dbReference>
<feature type="domain" description="Disease resistance R13L4/SHOC-2-like LRR" evidence="13">
    <location>
        <begin position="1147"/>
        <end position="1333"/>
    </location>
</feature>
<evidence type="ECO:0000259" key="11">
    <source>
        <dbReference type="Pfam" id="PF00931"/>
    </source>
</evidence>
<dbReference type="SUPFAM" id="SSF52058">
    <property type="entry name" value="L domain-like"/>
    <property type="match status" value="1"/>
</dbReference>
<keyword evidence="15" id="KW-1185">Reference proteome</keyword>
<dbReference type="GO" id="GO:0005737">
    <property type="term" value="C:cytoplasm"/>
    <property type="evidence" value="ECO:0007669"/>
    <property type="project" value="UniProtKB-SubCell"/>
</dbReference>
<dbReference type="Pfam" id="PF23598">
    <property type="entry name" value="LRR_14"/>
    <property type="match status" value="1"/>
</dbReference>
<dbReference type="PANTHER" id="PTHR23155:SF1152">
    <property type="entry name" value="AAA+ ATPASE DOMAIN-CONTAINING PROTEIN"/>
    <property type="match status" value="1"/>
</dbReference>
<dbReference type="GO" id="GO:0043531">
    <property type="term" value="F:ADP binding"/>
    <property type="evidence" value="ECO:0007669"/>
    <property type="project" value="InterPro"/>
</dbReference>
<dbReference type="SUPFAM" id="SSF52540">
    <property type="entry name" value="P-loop containing nucleoside triphosphate hydrolases"/>
    <property type="match status" value="1"/>
</dbReference>
<dbReference type="InterPro" id="IPR044974">
    <property type="entry name" value="Disease_R_plants"/>
</dbReference>
<dbReference type="InterPro" id="IPR036388">
    <property type="entry name" value="WH-like_DNA-bd_sf"/>
</dbReference>
<evidence type="ECO:0000256" key="5">
    <source>
        <dbReference type="ARBA" id="ARBA00022614"/>
    </source>
</evidence>
<name>A0AAV1DQZ5_OLDCO</name>
<evidence type="ECO:0000256" key="2">
    <source>
        <dbReference type="ARBA" id="ARBA00004496"/>
    </source>
</evidence>
<evidence type="ECO:0000256" key="8">
    <source>
        <dbReference type="ARBA" id="ARBA00022741"/>
    </source>
</evidence>
<dbReference type="PANTHER" id="PTHR23155">
    <property type="entry name" value="DISEASE RESISTANCE PROTEIN RP"/>
    <property type="match status" value="1"/>
</dbReference>
<feature type="domain" description="Disease resistance protein winged helix" evidence="12">
    <location>
        <begin position="986"/>
        <end position="1057"/>
    </location>
</feature>
<evidence type="ECO:0000259" key="13">
    <source>
        <dbReference type="Pfam" id="PF23598"/>
    </source>
</evidence>
<evidence type="ECO:0000256" key="4">
    <source>
        <dbReference type="ARBA" id="ARBA00022490"/>
    </source>
</evidence>
<feature type="domain" description="NB-ARC" evidence="11">
    <location>
        <begin position="735"/>
        <end position="901"/>
    </location>
</feature>
<reference evidence="14" key="1">
    <citation type="submission" date="2023-03" db="EMBL/GenBank/DDBJ databases">
        <authorList>
            <person name="Julca I."/>
        </authorList>
    </citation>
    <scope>NUCLEOTIDE SEQUENCE</scope>
</reference>
<proteinExistence type="inferred from homology"/>
<keyword evidence="5" id="KW-0433">Leucine-rich repeat</keyword>
<dbReference type="Gene3D" id="3.40.50.300">
    <property type="entry name" value="P-loop containing nucleotide triphosphate hydrolases"/>
    <property type="match status" value="1"/>
</dbReference>
<dbReference type="PRINTS" id="PR00364">
    <property type="entry name" value="DISEASERSIST"/>
</dbReference>
<organism evidence="14 15">
    <name type="scientific">Oldenlandia corymbosa var. corymbosa</name>
    <dbReference type="NCBI Taxonomy" id="529605"/>
    <lineage>
        <taxon>Eukaryota</taxon>
        <taxon>Viridiplantae</taxon>
        <taxon>Streptophyta</taxon>
        <taxon>Embryophyta</taxon>
        <taxon>Tracheophyta</taxon>
        <taxon>Spermatophyta</taxon>
        <taxon>Magnoliopsida</taxon>
        <taxon>eudicotyledons</taxon>
        <taxon>Gunneridae</taxon>
        <taxon>Pentapetalae</taxon>
        <taxon>asterids</taxon>
        <taxon>lamiids</taxon>
        <taxon>Gentianales</taxon>
        <taxon>Rubiaceae</taxon>
        <taxon>Rubioideae</taxon>
        <taxon>Spermacoceae</taxon>
        <taxon>Hedyotis-Oldenlandia complex</taxon>
        <taxon>Oldenlandia</taxon>
    </lineage>
</organism>
<dbReference type="InterPro" id="IPR032675">
    <property type="entry name" value="LRR_dom_sf"/>
</dbReference>
<dbReference type="FunFam" id="3.40.50.300:FF:001091">
    <property type="entry name" value="Probable disease resistance protein At1g61300"/>
    <property type="match status" value="1"/>
</dbReference>
<comment type="similarity">
    <text evidence="3">Belongs to the disease resistance NB-LRR family.</text>
</comment>
<evidence type="ECO:0000256" key="9">
    <source>
        <dbReference type="ARBA" id="ARBA00022821"/>
    </source>
</evidence>
<dbReference type="InterPro" id="IPR027417">
    <property type="entry name" value="P-loop_NTPase"/>
</dbReference>
<evidence type="ECO:0000256" key="3">
    <source>
        <dbReference type="ARBA" id="ARBA00008894"/>
    </source>
</evidence>
<keyword evidence="7" id="KW-0677">Repeat</keyword>
<dbReference type="Gene3D" id="1.10.10.10">
    <property type="entry name" value="Winged helix-like DNA-binding domain superfamily/Winged helix DNA-binding domain"/>
    <property type="match status" value="1"/>
</dbReference>
<dbReference type="GO" id="GO:0009626">
    <property type="term" value="P:plant-type hypersensitive response"/>
    <property type="evidence" value="ECO:0007669"/>
    <property type="project" value="UniProtKB-KW"/>
</dbReference>
<accession>A0AAV1DQZ5</accession>
<keyword evidence="4" id="KW-0963">Cytoplasm</keyword>
<dbReference type="EMBL" id="OX459123">
    <property type="protein sequence ID" value="CAI9109450.1"/>
    <property type="molecule type" value="Genomic_DNA"/>
</dbReference>
<dbReference type="Pfam" id="PF00931">
    <property type="entry name" value="NB-ARC"/>
    <property type="match status" value="1"/>
</dbReference>
<dbReference type="FunFam" id="1.10.10.10:FF:000322">
    <property type="entry name" value="Probable disease resistance protein At1g63360"/>
    <property type="match status" value="1"/>
</dbReference>
<protein>
    <submittedName>
        <fullName evidence="14">OLC1v1009272C1</fullName>
    </submittedName>
</protein>
<dbReference type="GO" id="GO:0005524">
    <property type="term" value="F:ATP binding"/>
    <property type="evidence" value="ECO:0007669"/>
    <property type="project" value="UniProtKB-KW"/>
</dbReference>
<dbReference type="GO" id="GO:0051607">
    <property type="term" value="P:defense response to virus"/>
    <property type="evidence" value="ECO:0007669"/>
    <property type="project" value="UniProtKB-ARBA"/>
</dbReference>
<dbReference type="InterPro" id="IPR042197">
    <property type="entry name" value="Apaf_helical"/>
</dbReference>
<dbReference type="InterPro" id="IPR002182">
    <property type="entry name" value="NB-ARC"/>
</dbReference>
<evidence type="ECO:0000256" key="10">
    <source>
        <dbReference type="ARBA" id="ARBA00022840"/>
    </source>
</evidence>
<dbReference type="Gene3D" id="1.10.8.430">
    <property type="entry name" value="Helical domain of apoptotic protease-activating factors"/>
    <property type="match status" value="1"/>
</dbReference>
<dbReference type="Gene3D" id="3.80.10.10">
    <property type="entry name" value="Ribonuclease Inhibitor"/>
    <property type="match status" value="1"/>
</dbReference>
<dbReference type="Proteomes" id="UP001161247">
    <property type="component" value="Chromosome 6"/>
</dbReference>
<evidence type="ECO:0000313" key="14">
    <source>
        <dbReference type="EMBL" id="CAI9109450.1"/>
    </source>
</evidence>
<gene>
    <name evidence="14" type="ORF">OLC1_LOCUS17351</name>
</gene>
<comment type="subcellular location">
    <subcellularLocation>
        <location evidence="2">Cytoplasm</location>
    </subcellularLocation>
</comment>
<dbReference type="Pfam" id="PF23559">
    <property type="entry name" value="WHD_DRP"/>
    <property type="match status" value="1"/>
</dbReference>
<keyword evidence="6" id="KW-0381">Hypersensitive response</keyword>
<evidence type="ECO:0000256" key="1">
    <source>
        <dbReference type="ARBA" id="ARBA00002074"/>
    </source>
</evidence>
<evidence type="ECO:0000259" key="12">
    <source>
        <dbReference type="Pfam" id="PF23559"/>
    </source>
</evidence>
<dbReference type="InterPro" id="IPR055414">
    <property type="entry name" value="LRR_R13L4/SHOC2-like"/>
</dbReference>
<keyword evidence="8" id="KW-0547">Nucleotide-binding</keyword>
<keyword evidence="10" id="KW-0067">ATP-binding</keyword>
<sequence>MSNSRFASLNEFSCNLETLLTGWNEYVAKKKSDGRLKKQTRRLFGRADDSDYDWVSAKIDPIVNKLHPDWAFFHMYVDCVTLWRHNHSDEAGAVRRRAEEKAKYILTNRDYFFRKPYSLLVYLTSLEREINDHRLLANIRKVLEESVQSRAYVVDFVHIFPPLYRFLEVTLPLINDLVVLQRELYFIYDELFLIRRYFDSVGPSLPCYVEKPHERYVKSAVLRIALQVCDIWFNRTDKETTEVIASLFVDLRQEIDPTNQEFLALFLKFQQGLRESGYYSKAADDPPLVNHFCSYLLCWHGVEDLKRELISLVICFNNSTLFVGGGEDVDAFSEEIKAVLMEAAFVHRRLQRESTFSDPADDKRNLTDCFPPCFELLSNICLLKTELFIKEQLHIPPPGMLFSDEQFFKVDMILTDLRAFAKDICGKSNREFVKQSLVLAEEFANEIESLQKSFQSKRIDHLLVKHSLLQLLFKIVFFKAESFLMESLKSTNISIAQNMHQIQSLLEELKYFKRIVRAKLTRNSPDEETAFEIVEVVCRRIALFSCSFQADNKKFEIMISSLPRLLDKVEVIKNKLGGISLPKFVFPKTDPQGFIDLLVNRIRELLEHDPELIAPSHDIKEILLHLESLEHFFREVKTSNFEMVELEDLGNHIIDIAYKLEFVVDSIQFDSHFQHSLWLYDLLVDVRFVDQQVSKLREISSSSKIKHSPAISSQVIPRDATPDINDLPIGLDDEEKAIVERLTRGTLQRDVISIVGMPGSGKTTLAAKVYNNQNIIFHFHRHAWCTVSQTYSKRELLLEVLSHLPVTENISKLSDDDLMSKLRRCLLGSRYLIVMDDIWDTPVWNDLLNCFPNESRGSRILITSRSREVALKINPVSNPHSIRPFSDDESWKLFGSKMFKGDFCPEELLEVGKEIAQCCQGLPLAVVAIAGLLQRTEQNKDSWKKILGTLSSEIINDPENRCKEILELSYKHLPEYLKACFLYLGVFLQDKDIHVGKLIHFWIAEGFIRATEAKNSEQVAEEYLMELINRSLVNIHRLRSNGKVKRCRLHDVLRDLCHLKAKEENFMQLVTSHDKPYVSFPDSDFGMEFVHSNEMAPIAFESYRLIFSLRRRHFIDSRPSAMGARCLAFFASIDSEPKCPYDISFICHNFRLLRVLDLEPIMAIIFPQEIGLMLHLRYLALSGYMQSIPPSIANLWKLETLVVNGLKGKIILPETIWSMRSLKYLHVNNHVGFSMNGLDEQVIRSLHWTSLISFSTPSFSREEDTVNILKRMPNLRNLRCMFFQSWDSCEENIDFPVLEFLTHLESLKVIYHGPALSFGEFVLPVNLKKLSLSNFHLQGSHLSMIGELPYLRVLKLVGGAFVEQTWTMNEKEFKELTYLELDSLHFVNWEASYDHLPRLERLVLRNCRDLELIPSDFAYISTLKSIEVQWCGQSVVASAEEIGDITEEIKVIIDRF</sequence>
<keyword evidence="9" id="KW-0611">Plant defense</keyword>
<evidence type="ECO:0000256" key="7">
    <source>
        <dbReference type="ARBA" id="ARBA00022737"/>
    </source>
</evidence>
<evidence type="ECO:0000313" key="15">
    <source>
        <dbReference type="Proteomes" id="UP001161247"/>
    </source>
</evidence>
<evidence type="ECO:0000256" key="6">
    <source>
        <dbReference type="ARBA" id="ARBA00022667"/>
    </source>
</evidence>
<comment type="function">
    <text evidence="1">Confers resistance to late blight (Phytophthora infestans) races carrying the avirulence gene Avr1. Resistance proteins guard the plant against pathogens that contain an appropriate avirulence protein via an indirect interaction with this avirulence protein. That triggers a defense system including the hypersensitive response, which restricts the pathogen growth.</text>
</comment>